<dbReference type="PANTHER" id="PTHR30427:SF1">
    <property type="entry name" value="TRANSCRIPTIONAL ACTIVATOR PROTEIN LYSR"/>
    <property type="match status" value="1"/>
</dbReference>
<evidence type="ECO:0000256" key="2">
    <source>
        <dbReference type="ARBA" id="ARBA00023015"/>
    </source>
</evidence>
<dbReference type="GO" id="GO:0043565">
    <property type="term" value="F:sequence-specific DNA binding"/>
    <property type="evidence" value="ECO:0007669"/>
    <property type="project" value="TreeGrafter"/>
</dbReference>
<proteinExistence type="inferred from homology"/>
<dbReference type="Pfam" id="PF00126">
    <property type="entry name" value="HTH_1"/>
    <property type="match status" value="1"/>
</dbReference>
<name>A0A0F7D195_SERFO</name>
<dbReference type="InterPro" id="IPR036390">
    <property type="entry name" value="WH_DNA-bd_sf"/>
</dbReference>
<sequence length="307" mass="34546">MKNNLSIRSASLRDFEIIKAIIEKGSATQAAESLGISQPAVSKAVASIEEKLGKTLFTREKGRLNPTKDALFFYEEIVNIFNSLERIDDNNWASKSSKTLKVITTPTIAYSYLAPLTARYAKERSNVKVSFSVVNSVDMMNLLREGRADIALANADINNNLAELTIEPIFKSKIVCMMHKNHELAKKEKLVLSDFNFRNIIMYTTRNILFSKVMKAFSGSGVETNVIAEVSDSLVALNFVNENLGLCLVPNFPVIHQSNDNIIIKDIDVEIYDEMAFFYLPNILNPYCSDYVEYVTDDLQSVQHFSK</sequence>
<dbReference type="EMBL" id="LR134492">
    <property type="protein sequence ID" value="VEI76442.1"/>
    <property type="molecule type" value="Genomic_DNA"/>
</dbReference>
<keyword evidence="4" id="KW-0804">Transcription</keyword>
<organism evidence="5 6">
    <name type="scientific">Serratia fonticola</name>
    <dbReference type="NCBI Taxonomy" id="47917"/>
    <lineage>
        <taxon>Bacteria</taxon>
        <taxon>Pseudomonadati</taxon>
        <taxon>Pseudomonadota</taxon>
        <taxon>Gammaproteobacteria</taxon>
        <taxon>Enterobacterales</taxon>
        <taxon>Yersiniaceae</taxon>
        <taxon>Serratia</taxon>
    </lineage>
</organism>
<dbReference type="Gene3D" id="3.40.190.290">
    <property type="match status" value="1"/>
</dbReference>
<dbReference type="Pfam" id="PF03466">
    <property type="entry name" value="LysR_substrate"/>
    <property type="match status" value="1"/>
</dbReference>
<dbReference type="SUPFAM" id="SSF53850">
    <property type="entry name" value="Periplasmic binding protein-like II"/>
    <property type="match status" value="1"/>
</dbReference>
<dbReference type="SUPFAM" id="SSF46785">
    <property type="entry name" value="Winged helix' DNA-binding domain"/>
    <property type="match status" value="1"/>
</dbReference>
<dbReference type="GO" id="GO:0003700">
    <property type="term" value="F:DNA-binding transcription factor activity"/>
    <property type="evidence" value="ECO:0007669"/>
    <property type="project" value="InterPro"/>
</dbReference>
<dbReference type="PRINTS" id="PR00039">
    <property type="entry name" value="HTHLYSR"/>
</dbReference>
<evidence type="ECO:0000313" key="5">
    <source>
        <dbReference type="EMBL" id="VEI76442.1"/>
    </source>
</evidence>
<dbReference type="InterPro" id="IPR005119">
    <property type="entry name" value="LysR_subst-bd"/>
</dbReference>
<evidence type="ECO:0000256" key="4">
    <source>
        <dbReference type="ARBA" id="ARBA00023163"/>
    </source>
</evidence>
<dbReference type="PROSITE" id="PS50931">
    <property type="entry name" value="HTH_LYSR"/>
    <property type="match status" value="1"/>
</dbReference>
<dbReference type="CDD" id="cd05466">
    <property type="entry name" value="PBP2_LTTR_substrate"/>
    <property type="match status" value="1"/>
</dbReference>
<comment type="similarity">
    <text evidence="1">Belongs to the LysR transcriptional regulatory family.</text>
</comment>
<dbReference type="InterPro" id="IPR000847">
    <property type="entry name" value="LysR_HTH_N"/>
</dbReference>
<reference evidence="5 6" key="1">
    <citation type="submission" date="2018-12" db="EMBL/GenBank/DDBJ databases">
        <authorList>
            <consortium name="Pathogen Informatics"/>
        </authorList>
    </citation>
    <scope>NUCLEOTIDE SEQUENCE [LARGE SCALE GENOMIC DNA]</scope>
    <source>
        <strain evidence="5 6">NCTC13193</strain>
    </source>
</reference>
<dbReference type="PANTHER" id="PTHR30427">
    <property type="entry name" value="TRANSCRIPTIONAL ACTIVATOR PROTEIN LYSR"/>
    <property type="match status" value="1"/>
</dbReference>
<dbReference type="RefSeq" id="WP_024483967.1">
    <property type="nucleotide sequence ID" value="NZ_CAMKUH010000001.1"/>
</dbReference>
<dbReference type="Gene3D" id="1.10.10.10">
    <property type="entry name" value="Winged helix-like DNA-binding domain superfamily/Winged helix DNA-binding domain"/>
    <property type="match status" value="1"/>
</dbReference>
<keyword evidence="3" id="KW-0238">DNA-binding</keyword>
<gene>
    <name evidence="5" type="primary">benM_4</name>
    <name evidence="5" type="ORF">NCTC13193_05320</name>
</gene>
<keyword evidence="2" id="KW-0805">Transcription regulation</keyword>
<dbReference type="Proteomes" id="UP000270487">
    <property type="component" value="Chromosome"/>
</dbReference>
<evidence type="ECO:0000313" key="6">
    <source>
        <dbReference type="Proteomes" id="UP000270487"/>
    </source>
</evidence>
<accession>A0A0F7D195</accession>
<dbReference type="AlphaFoldDB" id="A0A0F7D195"/>
<protein>
    <submittedName>
        <fullName evidence="5">Ben and cat operon transcriptional regulator</fullName>
    </submittedName>
</protein>
<evidence type="ECO:0000256" key="1">
    <source>
        <dbReference type="ARBA" id="ARBA00009437"/>
    </source>
</evidence>
<dbReference type="GeneID" id="30319581"/>
<dbReference type="KEGG" id="sfw:WN53_05345"/>
<evidence type="ECO:0000256" key="3">
    <source>
        <dbReference type="ARBA" id="ARBA00023125"/>
    </source>
</evidence>
<dbReference type="InterPro" id="IPR036388">
    <property type="entry name" value="WH-like_DNA-bd_sf"/>
</dbReference>
<dbReference type="GO" id="GO:0010628">
    <property type="term" value="P:positive regulation of gene expression"/>
    <property type="evidence" value="ECO:0007669"/>
    <property type="project" value="TreeGrafter"/>
</dbReference>